<dbReference type="PANTHER" id="PTHR47926">
    <property type="entry name" value="PENTATRICOPEPTIDE REPEAT-CONTAINING PROTEIN"/>
    <property type="match status" value="1"/>
</dbReference>
<dbReference type="NCBIfam" id="TIGR00756">
    <property type="entry name" value="PPR"/>
    <property type="match status" value="1"/>
</dbReference>
<keyword evidence="1" id="KW-0677">Repeat</keyword>
<dbReference type="PANTHER" id="PTHR47926:SF382">
    <property type="entry name" value="PENTACOTRIPEPTIDE-REPEAT REGION OF PRORP DOMAIN-CONTAINING PROTEIN"/>
    <property type="match status" value="1"/>
</dbReference>
<keyword evidence="4" id="KW-1185">Reference proteome</keyword>
<dbReference type="Gene3D" id="1.25.40.10">
    <property type="entry name" value="Tetratricopeptide repeat domain"/>
    <property type="match status" value="1"/>
</dbReference>
<dbReference type="Proteomes" id="UP001634393">
    <property type="component" value="Unassembled WGS sequence"/>
</dbReference>
<organism evidence="3 4">
    <name type="scientific">Penstemon smallii</name>
    <dbReference type="NCBI Taxonomy" id="265156"/>
    <lineage>
        <taxon>Eukaryota</taxon>
        <taxon>Viridiplantae</taxon>
        <taxon>Streptophyta</taxon>
        <taxon>Embryophyta</taxon>
        <taxon>Tracheophyta</taxon>
        <taxon>Spermatophyta</taxon>
        <taxon>Magnoliopsida</taxon>
        <taxon>eudicotyledons</taxon>
        <taxon>Gunneridae</taxon>
        <taxon>Pentapetalae</taxon>
        <taxon>asterids</taxon>
        <taxon>lamiids</taxon>
        <taxon>Lamiales</taxon>
        <taxon>Plantaginaceae</taxon>
        <taxon>Cheloneae</taxon>
        <taxon>Penstemon</taxon>
    </lineage>
</organism>
<dbReference type="InterPro" id="IPR046960">
    <property type="entry name" value="PPR_At4g14850-like_plant"/>
</dbReference>
<proteinExistence type="predicted"/>
<evidence type="ECO:0008006" key="5">
    <source>
        <dbReference type="Google" id="ProtNLM"/>
    </source>
</evidence>
<dbReference type="InterPro" id="IPR002885">
    <property type="entry name" value="PPR_rpt"/>
</dbReference>
<evidence type="ECO:0000313" key="4">
    <source>
        <dbReference type="Proteomes" id="UP001634393"/>
    </source>
</evidence>
<dbReference type="AlphaFoldDB" id="A0ABD3U9N5"/>
<accession>A0ABD3U9N5</accession>
<gene>
    <name evidence="3" type="ORF">ACJIZ3_003597</name>
</gene>
<dbReference type="Pfam" id="PF01535">
    <property type="entry name" value="PPR"/>
    <property type="match status" value="1"/>
</dbReference>
<dbReference type="EMBL" id="JBJXBP010000002">
    <property type="protein sequence ID" value="KAL3846194.1"/>
    <property type="molecule type" value="Genomic_DNA"/>
</dbReference>
<sequence length="93" mass="10131">MGYVPESVFVAMAIGFSKNGKYREPLLTGNFAFSVALKACSGVLNLRIGKAVHGQILKNGKEPDQVLYNALLKLYTKCGSFEDVAKVFDVMPD</sequence>
<reference evidence="3 4" key="1">
    <citation type="submission" date="2024-12" db="EMBL/GenBank/DDBJ databases">
        <title>The unique morphological basis and parallel evolutionary history of personate flowers in Penstemon.</title>
        <authorList>
            <person name="Depatie T.H."/>
            <person name="Wessinger C.A."/>
        </authorList>
    </citation>
    <scope>NUCLEOTIDE SEQUENCE [LARGE SCALE GENOMIC DNA]</scope>
    <source>
        <strain evidence="3">WTNN_2</strain>
        <tissue evidence="3">Leaf</tissue>
    </source>
</reference>
<protein>
    <recommendedName>
        <fullName evidence="5">Pentatricopeptide repeat-containing protein</fullName>
    </recommendedName>
</protein>
<comment type="caution">
    <text evidence="3">The sequence shown here is derived from an EMBL/GenBank/DDBJ whole genome shotgun (WGS) entry which is preliminary data.</text>
</comment>
<name>A0ABD3U9N5_9LAMI</name>
<feature type="repeat" description="PPR" evidence="2">
    <location>
        <begin position="64"/>
        <end position="93"/>
    </location>
</feature>
<dbReference type="InterPro" id="IPR011990">
    <property type="entry name" value="TPR-like_helical_dom_sf"/>
</dbReference>
<evidence type="ECO:0000313" key="3">
    <source>
        <dbReference type="EMBL" id="KAL3846194.1"/>
    </source>
</evidence>
<evidence type="ECO:0000256" key="2">
    <source>
        <dbReference type="PROSITE-ProRule" id="PRU00708"/>
    </source>
</evidence>
<evidence type="ECO:0000256" key="1">
    <source>
        <dbReference type="ARBA" id="ARBA00022737"/>
    </source>
</evidence>
<dbReference type="PROSITE" id="PS51375">
    <property type="entry name" value="PPR"/>
    <property type="match status" value="1"/>
</dbReference>